<evidence type="ECO:0000313" key="2">
    <source>
        <dbReference type="EMBL" id="TRU92710.1"/>
    </source>
</evidence>
<dbReference type="Proteomes" id="UP000320523">
    <property type="component" value="Unassembled WGS sequence"/>
</dbReference>
<evidence type="ECO:0000256" key="1">
    <source>
        <dbReference type="SAM" id="SignalP"/>
    </source>
</evidence>
<dbReference type="AlphaFoldDB" id="A0A552JA91"/>
<feature type="non-terminal residue" evidence="2">
    <location>
        <position position="91"/>
    </location>
</feature>
<dbReference type="Gene3D" id="2.40.10.10">
    <property type="entry name" value="Trypsin-like serine proteases"/>
    <property type="match status" value="1"/>
</dbReference>
<protein>
    <recommendedName>
        <fullName evidence="4">Serine protease</fullName>
    </recommendedName>
</protein>
<comment type="caution">
    <text evidence="2">The sequence shown here is derived from an EMBL/GenBank/DDBJ whole genome shotgun (WGS) entry which is preliminary data.</text>
</comment>
<evidence type="ECO:0000313" key="3">
    <source>
        <dbReference type="Proteomes" id="UP000320523"/>
    </source>
</evidence>
<dbReference type="InterPro" id="IPR043504">
    <property type="entry name" value="Peptidase_S1_PA_chymotrypsin"/>
</dbReference>
<feature type="chain" id="PRO_5021829265" description="Serine protease" evidence="1">
    <location>
        <begin position="22"/>
        <end position="91"/>
    </location>
</feature>
<evidence type="ECO:0008006" key="4">
    <source>
        <dbReference type="Google" id="ProtNLM"/>
    </source>
</evidence>
<accession>A0A552JA91</accession>
<proteinExistence type="predicted"/>
<sequence>MIKPSIALILLFSLLPQPGLTLVTPAAGNISNDRILTAQGDRELTEEQILQRVTVRITSETNRGSGIIIGKKGSIYLVLTNAHVIRGATTL</sequence>
<reference evidence="2 3" key="1">
    <citation type="submission" date="2019-01" db="EMBL/GenBank/DDBJ databases">
        <title>Coherence of Microcystis species and biogeography revealed through population genomics.</title>
        <authorList>
            <person name="Perez-Carrascal O.M."/>
            <person name="Terrat Y."/>
            <person name="Giani A."/>
            <person name="Fortin N."/>
            <person name="Tromas N."/>
            <person name="Shapiro B.J."/>
        </authorList>
    </citation>
    <scope>NUCLEOTIDE SEQUENCE [LARGE SCALE GENOMIC DNA]</scope>
    <source>
        <strain evidence="2">Mw_QC_S_20081001_S30D</strain>
    </source>
</reference>
<feature type="signal peptide" evidence="1">
    <location>
        <begin position="1"/>
        <end position="21"/>
    </location>
</feature>
<keyword evidence="1" id="KW-0732">Signal</keyword>
<dbReference type="SUPFAM" id="SSF50494">
    <property type="entry name" value="Trypsin-like serine proteases"/>
    <property type="match status" value="1"/>
</dbReference>
<gene>
    <name evidence="2" type="ORF">EWV75_19795</name>
</gene>
<dbReference type="EMBL" id="SFAT01000188">
    <property type="protein sequence ID" value="TRU92710.1"/>
    <property type="molecule type" value="Genomic_DNA"/>
</dbReference>
<organism evidence="2 3">
    <name type="scientific">Microcystis wesenbergii Mw_QC_S_20081001_S30D</name>
    <dbReference type="NCBI Taxonomy" id="2486245"/>
    <lineage>
        <taxon>Bacteria</taxon>
        <taxon>Bacillati</taxon>
        <taxon>Cyanobacteriota</taxon>
        <taxon>Cyanophyceae</taxon>
        <taxon>Oscillatoriophycideae</taxon>
        <taxon>Chroococcales</taxon>
        <taxon>Microcystaceae</taxon>
        <taxon>Microcystis</taxon>
    </lineage>
</organism>
<dbReference type="InterPro" id="IPR009003">
    <property type="entry name" value="Peptidase_S1_PA"/>
</dbReference>
<name>A0A552JA91_9CHRO</name>